<dbReference type="Proteomes" id="UP000025227">
    <property type="component" value="Unplaced"/>
</dbReference>
<accession>A0A7I4Y8N5</accession>
<reference evidence="5" key="1">
    <citation type="submission" date="2020-12" db="UniProtKB">
        <authorList>
            <consortium name="WormBaseParasite"/>
        </authorList>
    </citation>
    <scope>IDENTIFICATION</scope>
    <source>
        <strain evidence="5">MHco3</strain>
    </source>
</reference>
<proteinExistence type="inferred from homology"/>
<evidence type="ECO:0000313" key="4">
    <source>
        <dbReference type="Proteomes" id="UP000025227"/>
    </source>
</evidence>
<dbReference type="PANTHER" id="PTHR10366">
    <property type="entry name" value="NAD DEPENDENT EPIMERASE/DEHYDRATASE"/>
    <property type="match status" value="1"/>
</dbReference>
<dbReference type="InterPro" id="IPR002225">
    <property type="entry name" value="3Beta_OHSteriod_DH/Estase"/>
</dbReference>
<protein>
    <submittedName>
        <fullName evidence="5">3Beta_HSD domain-containing protein</fullName>
    </submittedName>
</protein>
<dbReference type="InterPro" id="IPR036291">
    <property type="entry name" value="NAD(P)-bd_dom_sf"/>
</dbReference>
<evidence type="ECO:0000256" key="1">
    <source>
        <dbReference type="ARBA" id="ARBA00023002"/>
    </source>
</evidence>
<dbReference type="Gene3D" id="3.40.50.720">
    <property type="entry name" value="NAD(P)-binding Rossmann-like Domain"/>
    <property type="match status" value="1"/>
</dbReference>
<dbReference type="SUPFAM" id="SSF51735">
    <property type="entry name" value="NAD(P)-binding Rossmann-fold domains"/>
    <property type="match status" value="1"/>
</dbReference>
<sequence length="313" mass="34411">MRVCIVGGGGYLGCQLASRLQSQGAYTVLLDIVFPVHPNIVLDEKLTTRIQGSLLNEKIVEEALNACESCFHLAAYGMSGLQAFNHKLIHEINVNGTLLLLDCCRRMGVSRFIFASSVGVVFTSKELINAAEDHSYPNDCEYVSDYCASKARAERAVLAADCPSLHTCALRLRGVYGPGEPRSTDRAAEIIYRGLYIATFSQNSSAMTQYSGVHNVTHAMCQADKELAKNEPRCAGKPYYVVDANPVDSFLFWLPLIKGLSRPAPSIRIPFSLVYFAALLCEWLAVWFSIPPVLNRLEVNLLGITNTYSIEGC</sequence>
<dbReference type="OMA" id="MKIGGSH"/>
<comment type="similarity">
    <text evidence="2">Belongs to the 3-beta-HSD family.</text>
</comment>
<organism evidence="4 5">
    <name type="scientific">Haemonchus contortus</name>
    <name type="common">Barber pole worm</name>
    <dbReference type="NCBI Taxonomy" id="6289"/>
    <lineage>
        <taxon>Eukaryota</taxon>
        <taxon>Metazoa</taxon>
        <taxon>Ecdysozoa</taxon>
        <taxon>Nematoda</taxon>
        <taxon>Chromadorea</taxon>
        <taxon>Rhabditida</taxon>
        <taxon>Rhabditina</taxon>
        <taxon>Rhabditomorpha</taxon>
        <taxon>Strongyloidea</taxon>
        <taxon>Trichostrongylidae</taxon>
        <taxon>Haemonchus</taxon>
    </lineage>
</organism>
<dbReference type="AlphaFoldDB" id="A0A7I4Y8N5"/>
<dbReference type="WBParaSite" id="HCON_00063360-00001">
    <property type="protein sequence ID" value="HCON_00063360-00001"/>
    <property type="gene ID" value="HCON_00063360"/>
</dbReference>
<dbReference type="GO" id="GO:0006694">
    <property type="term" value="P:steroid biosynthetic process"/>
    <property type="evidence" value="ECO:0007669"/>
    <property type="project" value="InterPro"/>
</dbReference>
<name>A0A7I4Y8N5_HAECO</name>
<feature type="domain" description="3-beta hydroxysteroid dehydrogenase/isomerase" evidence="3">
    <location>
        <begin position="5"/>
        <end position="266"/>
    </location>
</feature>
<evidence type="ECO:0000259" key="3">
    <source>
        <dbReference type="Pfam" id="PF01073"/>
    </source>
</evidence>
<keyword evidence="4" id="KW-1185">Reference proteome</keyword>
<keyword evidence="1 2" id="KW-0560">Oxidoreductase</keyword>
<evidence type="ECO:0000313" key="5">
    <source>
        <dbReference type="WBParaSite" id="HCON_00063360-00001"/>
    </source>
</evidence>
<dbReference type="GO" id="GO:0016616">
    <property type="term" value="F:oxidoreductase activity, acting on the CH-OH group of donors, NAD or NADP as acceptor"/>
    <property type="evidence" value="ECO:0007669"/>
    <property type="project" value="InterPro"/>
</dbReference>
<dbReference type="OrthoDB" id="2735536at2759"/>
<evidence type="ECO:0000256" key="2">
    <source>
        <dbReference type="RuleBase" id="RU004475"/>
    </source>
</evidence>
<dbReference type="Pfam" id="PF01073">
    <property type="entry name" value="3Beta_HSD"/>
    <property type="match status" value="1"/>
</dbReference>
<dbReference type="PANTHER" id="PTHR10366:SF355">
    <property type="entry name" value="3-BETA HYDROXYSTEROID DEHYDROGENASE_ISOMERASE DOMAIN-CONTAINING PROTEIN"/>
    <property type="match status" value="1"/>
</dbReference>
<dbReference type="InterPro" id="IPR050425">
    <property type="entry name" value="NAD(P)_dehydrat-like"/>
</dbReference>